<dbReference type="InterPro" id="IPR036784">
    <property type="entry name" value="AK/P_DHK_N_sf"/>
</dbReference>
<evidence type="ECO:0000256" key="2">
    <source>
        <dbReference type="ARBA" id="ARBA00006155"/>
    </source>
</evidence>
<evidence type="ECO:0000256" key="7">
    <source>
        <dbReference type="ARBA" id="ARBA00022840"/>
    </source>
</evidence>
<evidence type="ECO:0000256" key="9">
    <source>
        <dbReference type="ARBA" id="ARBA00023128"/>
    </source>
</evidence>
<dbReference type="PANTHER" id="PTHR11947">
    <property type="entry name" value="PYRUVATE DEHYDROGENASE KINASE"/>
    <property type="match status" value="1"/>
</dbReference>
<evidence type="ECO:0000256" key="8">
    <source>
        <dbReference type="ARBA" id="ARBA00022946"/>
    </source>
</evidence>
<organism evidence="12">
    <name type="scientific">Tetraselmis chuii</name>
    <dbReference type="NCBI Taxonomy" id="63592"/>
    <lineage>
        <taxon>Eukaryota</taxon>
        <taxon>Viridiplantae</taxon>
        <taxon>Chlorophyta</taxon>
        <taxon>core chlorophytes</taxon>
        <taxon>Chlorodendrophyceae</taxon>
        <taxon>Chlorodendrales</taxon>
        <taxon>Chlorodendraceae</taxon>
        <taxon>Tetraselmis</taxon>
    </lineage>
</organism>
<dbReference type="GO" id="GO:0005759">
    <property type="term" value="C:mitochondrial matrix"/>
    <property type="evidence" value="ECO:0007669"/>
    <property type="project" value="UniProtKB-SubCell"/>
</dbReference>
<keyword evidence="3" id="KW-0597">Phosphoprotein</keyword>
<feature type="domain" description="Histidine kinase" evidence="11">
    <location>
        <begin position="115"/>
        <end position="261"/>
    </location>
</feature>
<reference evidence="12" key="1">
    <citation type="submission" date="2021-01" db="EMBL/GenBank/DDBJ databases">
        <authorList>
            <person name="Corre E."/>
            <person name="Pelletier E."/>
            <person name="Niang G."/>
            <person name="Scheremetjew M."/>
            <person name="Finn R."/>
            <person name="Kale V."/>
            <person name="Holt S."/>
            <person name="Cochrane G."/>
            <person name="Meng A."/>
            <person name="Brown T."/>
            <person name="Cohen L."/>
        </authorList>
    </citation>
    <scope>NUCLEOTIDE SEQUENCE</scope>
    <source>
        <strain evidence="12">PLY429</strain>
    </source>
</reference>
<dbReference type="Gene3D" id="1.20.140.20">
    <property type="entry name" value="Alpha-ketoacid/pyruvate dehydrogenase kinase, N-terminal domain"/>
    <property type="match status" value="1"/>
</dbReference>
<protein>
    <recommendedName>
        <fullName evidence="10">Protein-serine/threonine kinase</fullName>
        <ecNumber evidence="10">2.7.11.-</ecNumber>
    </recommendedName>
</protein>
<proteinExistence type="inferred from homology"/>
<dbReference type="GO" id="GO:0010906">
    <property type="term" value="P:regulation of glucose metabolic process"/>
    <property type="evidence" value="ECO:0007669"/>
    <property type="project" value="TreeGrafter"/>
</dbReference>
<dbReference type="Gene3D" id="3.30.565.10">
    <property type="entry name" value="Histidine kinase-like ATPase, C-terminal domain"/>
    <property type="match status" value="1"/>
</dbReference>
<dbReference type="InterPro" id="IPR039028">
    <property type="entry name" value="BCKD/PDK"/>
</dbReference>
<dbReference type="InterPro" id="IPR004358">
    <property type="entry name" value="Sig_transdc_His_kin-like_C"/>
</dbReference>
<dbReference type="GO" id="GO:0005524">
    <property type="term" value="F:ATP binding"/>
    <property type="evidence" value="ECO:0007669"/>
    <property type="project" value="UniProtKB-UniRule"/>
</dbReference>
<dbReference type="Pfam" id="PF10436">
    <property type="entry name" value="BCDHK_Adom3"/>
    <property type="match status" value="1"/>
</dbReference>
<evidence type="ECO:0000259" key="11">
    <source>
        <dbReference type="PROSITE" id="PS50109"/>
    </source>
</evidence>
<dbReference type="InterPro" id="IPR005467">
    <property type="entry name" value="His_kinase_dom"/>
</dbReference>
<dbReference type="PROSITE" id="PS50109">
    <property type="entry name" value="HIS_KIN"/>
    <property type="match status" value="1"/>
</dbReference>
<comment type="similarity">
    <text evidence="2 10">Belongs to the PDK/BCKDK protein kinase family.</text>
</comment>
<evidence type="ECO:0000256" key="10">
    <source>
        <dbReference type="RuleBase" id="RU366032"/>
    </source>
</evidence>
<dbReference type="GO" id="GO:0004740">
    <property type="term" value="F:pyruvate dehydrogenase (acetyl-transferring) kinase activity"/>
    <property type="evidence" value="ECO:0007669"/>
    <property type="project" value="TreeGrafter"/>
</dbReference>
<dbReference type="CDD" id="cd16929">
    <property type="entry name" value="HATPase_PDK-like"/>
    <property type="match status" value="1"/>
</dbReference>
<accession>A0A7S1X3D6</accession>
<keyword evidence="6 10" id="KW-0418">Kinase</keyword>
<evidence type="ECO:0000313" key="12">
    <source>
        <dbReference type="EMBL" id="CAD9206208.1"/>
    </source>
</evidence>
<evidence type="ECO:0000256" key="3">
    <source>
        <dbReference type="ARBA" id="ARBA00022553"/>
    </source>
</evidence>
<dbReference type="SUPFAM" id="SSF69012">
    <property type="entry name" value="alpha-ketoacid dehydrogenase kinase, N-terminal domain"/>
    <property type="match status" value="1"/>
</dbReference>
<keyword evidence="4 10" id="KW-0808">Transferase</keyword>
<dbReference type="InterPro" id="IPR036890">
    <property type="entry name" value="HATPase_C_sf"/>
</dbReference>
<dbReference type="InterPro" id="IPR003594">
    <property type="entry name" value="HATPase_dom"/>
</dbReference>
<dbReference type="SMART" id="SM00387">
    <property type="entry name" value="HATPase_c"/>
    <property type="match status" value="1"/>
</dbReference>
<dbReference type="SUPFAM" id="SSF55874">
    <property type="entry name" value="ATPase domain of HSP90 chaperone/DNA topoisomerase II/histidine kinase"/>
    <property type="match status" value="1"/>
</dbReference>
<keyword evidence="8" id="KW-0809">Transit peptide</keyword>
<name>A0A7S1X3D6_9CHLO</name>
<comment type="subcellular location">
    <subcellularLocation>
        <location evidence="1 10">Mitochondrion matrix</location>
    </subcellularLocation>
</comment>
<evidence type="ECO:0000256" key="5">
    <source>
        <dbReference type="ARBA" id="ARBA00022741"/>
    </source>
</evidence>
<evidence type="ECO:0000256" key="1">
    <source>
        <dbReference type="ARBA" id="ARBA00004305"/>
    </source>
</evidence>
<dbReference type="InterPro" id="IPR018955">
    <property type="entry name" value="BCDHK/PDK_N"/>
</dbReference>
<dbReference type="EMBL" id="HBGG01016443">
    <property type="protein sequence ID" value="CAD9206208.1"/>
    <property type="molecule type" value="Transcribed_RNA"/>
</dbReference>
<gene>
    <name evidence="12" type="ORF">TCHU04912_LOCUS8444</name>
</gene>
<evidence type="ECO:0000256" key="4">
    <source>
        <dbReference type="ARBA" id="ARBA00022679"/>
    </source>
</evidence>
<evidence type="ECO:0000256" key="6">
    <source>
        <dbReference type="ARBA" id="ARBA00022777"/>
    </source>
</evidence>
<keyword evidence="7 10" id="KW-0067">ATP-binding</keyword>
<sequence>MLKRLVDEHAPMLDSLAHGLRECASKPIIGARLNLDAFLDNMLRSRISRRVLAEQHIKLSRPTTNHIGVIATELSMYDAVDFAAQRTRQVCTETYGRAPDVIVSGDVRAVMPYIPMHLDYMLYELLKNACRAVMESHVRGPKKRRSLPPVQVCVCEGDNDVTIRISDRGGGISEEDMARVWKYGYTTSSSFDESPKQVEGLGFGQAMSSAADAGRRRFRMAGLGFGLPLSRVYARYFGGELQLKILPGYGVDAYLTLKRLQDQHWQEGVEEYNGDLVITELQSQSSQ</sequence>
<dbReference type="PRINTS" id="PR00344">
    <property type="entry name" value="BCTRLSENSOR"/>
</dbReference>
<dbReference type="Pfam" id="PF02518">
    <property type="entry name" value="HATPase_c"/>
    <property type="match status" value="1"/>
</dbReference>
<dbReference type="PANTHER" id="PTHR11947:SF20">
    <property type="entry name" value="[3-METHYL-2-OXOBUTANOATE DEHYDROGENASE [LIPOAMIDE]] KINASE, MITOCHONDRIAL"/>
    <property type="match status" value="1"/>
</dbReference>
<dbReference type="AlphaFoldDB" id="A0A7S1X3D6"/>
<keyword evidence="9 10" id="KW-0496">Mitochondrion</keyword>
<keyword evidence="5 10" id="KW-0547">Nucleotide-binding</keyword>
<dbReference type="EC" id="2.7.11.-" evidence="10"/>